<dbReference type="PATRIC" id="fig|1319815.3.peg.1284"/>
<evidence type="ECO:0000313" key="8">
    <source>
        <dbReference type="Proteomes" id="UP000017081"/>
    </source>
</evidence>
<dbReference type="eggNOG" id="COG1233">
    <property type="taxonomic scope" value="Bacteria"/>
</dbReference>
<dbReference type="PROSITE" id="PS00982">
    <property type="entry name" value="PHYTOENE_DH"/>
    <property type="match status" value="1"/>
</dbReference>
<dbReference type="PRINTS" id="PR00419">
    <property type="entry name" value="ADXRDTASE"/>
</dbReference>
<reference evidence="7 8" key="1">
    <citation type="submission" date="2013-08" db="EMBL/GenBank/DDBJ databases">
        <authorList>
            <person name="Weinstock G."/>
            <person name="Sodergren E."/>
            <person name="Wylie T."/>
            <person name="Fulton L."/>
            <person name="Fulton R."/>
            <person name="Fronick C."/>
            <person name="O'Laughlin M."/>
            <person name="Godfrey J."/>
            <person name="Miner T."/>
            <person name="Herter B."/>
            <person name="Appelbaum E."/>
            <person name="Cordes M."/>
            <person name="Lek S."/>
            <person name="Wollam A."/>
            <person name="Pepin K.H."/>
            <person name="Palsikar V.B."/>
            <person name="Mitreva M."/>
            <person name="Wilson R.K."/>
        </authorList>
    </citation>
    <scope>NUCLEOTIDE SEQUENCE [LARGE SCALE GENOMIC DNA]</scope>
    <source>
        <strain evidence="7 8">ATCC BAA-474</strain>
    </source>
</reference>
<evidence type="ECO:0000256" key="2">
    <source>
        <dbReference type="ARBA" id="ARBA00006046"/>
    </source>
</evidence>
<proteinExistence type="inferred from homology"/>
<organism evidence="7 8">
    <name type="scientific">Cetobacterium somerae ATCC BAA-474</name>
    <dbReference type="NCBI Taxonomy" id="1319815"/>
    <lineage>
        <taxon>Bacteria</taxon>
        <taxon>Fusobacteriati</taxon>
        <taxon>Fusobacteriota</taxon>
        <taxon>Fusobacteriia</taxon>
        <taxon>Fusobacteriales</taxon>
        <taxon>Fusobacteriaceae</taxon>
        <taxon>Cetobacterium</taxon>
    </lineage>
</organism>
<accession>U7VAP5</accession>
<dbReference type="GO" id="GO:0016627">
    <property type="term" value="F:oxidoreductase activity, acting on the CH-CH group of donors"/>
    <property type="evidence" value="ECO:0007669"/>
    <property type="project" value="UniProtKB-ARBA"/>
</dbReference>
<dbReference type="STRING" id="1319815.HMPREF0202_01334"/>
<evidence type="ECO:0000256" key="1">
    <source>
        <dbReference type="ARBA" id="ARBA00004829"/>
    </source>
</evidence>
<dbReference type="NCBIfam" id="TIGR02734">
    <property type="entry name" value="crtI_fam"/>
    <property type="match status" value="1"/>
</dbReference>
<evidence type="ECO:0000313" key="7">
    <source>
        <dbReference type="EMBL" id="ERT68767.1"/>
    </source>
</evidence>
<dbReference type="HOGENOM" id="CLU_019722_2_1_0"/>
<dbReference type="InterPro" id="IPR002937">
    <property type="entry name" value="Amino_oxidase"/>
</dbReference>
<evidence type="ECO:0000256" key="3">
    <source>
        <dbReference type="ARBA" id="ARBA00022746"/>
    </source>
</evidence>
<feature type="domain" description="Amine oxidase" evidence="6">
    <location>
        <begin position="19"/>
        <end position="497"/>
    </location>
</feature>
<dbReference type="InterPro" id="IPR014105">
    <property type="entry name" value="Carotenoid/retinoid_OxRdtase"/>
</dbReference>
<dbReference type="PANTHER" id="PTHR43734">
    <property type="entry name" value="PHYTOENE DESATURASE"/>
    <property type="match status" value="1"/>
</dbReference>
<dbReference type="Proteomes" id="UP000017081">
    <property type="component" value="Unassembled WGS sequence"/>
</dbReference>
<dbReference type="GO" id="GO:0016117">
    <property type="term" value="P:carotenoid biosynthetic process"/>
    <property type="evidence" value="ECO:0007669"/>
    <property type="project" value="UniProtKB-KW"/>
</dbReference>
<dbReference type="AlphaFoldDB" id="U7VAP5"/>
<comment type="caution">
    <text evidence="7">The sequence shown here is derived from an EMBL/GenBank/DDBJ whole genome shotgun (WGS) entry which is preliminary data.</text>
</comment>
<dbReference type="Gene3D" id="3.50.50.60">
    <property type="entry name" value="FAD/NAD(P)-binding domain"/>
    <property type="match status" value="2"/>
</dbReference>
<dbReference type="SUPFAM" id="SSF51905">
    <property type="entry name" value="FAD/NAD(P)-binding domain"/>
    <property type="match status" value="1"/>
</dbReference>
<evidence type="ECO:0000256" key="4">
    <source>
        <dbReference type="ARBA" id="ARBA00023002"/>
    </source>
</evidence>
<dbReference type="EMBL" id="AXZF01000048">
    <property type="protein sequence ID" value="ERT68767.1"/>
    <property type="molecule type" value="Genomic_DNA"/>
</dbReference>
<sequence length="500" mass="56928">MGGEGMEKKKIIIVGAGPGGLAAGLLLSSKGYSVKIYEKKTYVGGRNSSFNLGDYKFDLGPTFFLMPQVLEDIFIEAGERLDEQVNLIEINPMYRLKFYGLDDFNPYSYNKKFLMYGEMEKIFPYSSKAYDEYMNREAKKFSKLEPCLKVPYLSLVDYLKPNFLKALPYLDAHKSIYDVLGNYYKEEELKLSFTFQAKYIGMSPWVAPGTFSMISYLEHKYGVFHVEGGLNRVSKVISELIIKKGGEIFLDTPVKEILFKDKKAIGVKLDNGNIIESDSVIINADFSTAMKKLIPEDLRNKYSNKNLEKKKYSCSTFMLYIGVDKIYKNIPHHNIIFAKDYKKNVKKISENKSVGGDFSFYVQNPSVTDSTLAPNGKSSVYVLVPVANNSSKIDWELEKDDFTQLLLDKLEKIGEFKGIRDHIEELKIITPNDWEIEYDVYKGAVFNLSHNIMQMLWFRPHNELEGYKNLFLVGGGTHPGSGLPTIYGSAKIVADLIDKK</sequence>
<keyword evidence="8" id="KW-1185">Reference proteome</keyword>
<comment type="similarity">
    <text evidence="2 5">Belongs to the carotenoid/retinoid oxidoreductase family.</text>
</comment>
<dbReference type="InterPro" id="IPR036188">
    <property type="entry name" value="FAD/NAD-bd_sf"/>
</dbReference>
<dbReference type="InterPro" id="IPR008150">
    <property type="entry name" value="Phytoene_DH_bac_CS"/>
</dbReference>
<gene>
    <name evidence="7" type="ORF">HMPREF0202_01334</name>
</gene>
<keyword evidence="3 5" id="KW-0125">Carotenoid biosynthesis</keyword>
<dbReference type="Pfam" id="PF01593">
    <property type="entry name" value="Amino_oxidase"/>
    <property type="match status" value="1"/>
</dbReference>
<comment type="pathway">
    <text evidence="1 5">Carotenoid biosynthesis.</text>
</comment>
<evidence type="ECO:0000259" key="6">
    <source>
        <dbReference type="Pfam" id="PF01593"/>
    </source>
</evidence>
<evidence type="ECO:0000256" key="5">
    <source>
        <dbReference type="RuleBase" id="RU362075"/>
    </source>
</evidence>
<name>U7VAP5_9FUSO</name>
<dbReference type="PANTHER" id="PTHR43734:SF1">
    <property type="entry name" value="PHYTOENE DESATURASE"/>
    <property type="match status" value="1"/>
</dbReference>
<protein>
    <recommendedName>
        <fullName evidence="6">Amine oxidase domain-containing protein</fullName>
    </recommendedName>
</protein>
<keyword evidence="4 5" id="KW-0560">Oxidoreductase</keyword>